<sequence length="137" mass="15667">MHEVGNPDPINNKDKNSITDLSTKSLFNPAYMEIYGFYLQMGLSYGCPIEDHKRWSEGDLQVILSRYSPAWYGLGKISPGLQMGYCTYCLWAPNSMATVFYYMIPSLYLLRGISLFPQVPNPWFLPFAYELPSTLKA</sequence>
<dbReference type="Proteomes" id="UP000828048">
    <property type="component" value="Chromosome 1"/>
</dbReference>
<comment type="caution">
    <text evidence="1">The sequence shown here is derived from an EMBL/GenBank/DDBJ whole genome shotgun (WGS) entry which is preliminary data.</text>
</comment>
<proteinExistence type="predicted"/>
<keyword evidence="2" id="KW-1185">Reference proteome</keyword>
<gene>
    <name evidence="1" type="ORF">Vadar_016790</name>
</gene>
<protein>
    <submittedName>
        <fullName evidence="1">Uncharacterized protein</fullName>
    </submittedName>
</protein>
<accession>A0ACB7XR70</accession>
<dbReference type="EMBL" id="CM037151">
    <property type="protein sequence ID" value="KAH7843451.1"/>
    <property type="molecule type" value="Genomic_DNA"/>
</dbReference>
<organism evidence="1 2">
    <name type="scientific">Vaccinium darrowii</name>
    <dbReference type="NCBI Taxonomy" id="229202"/>
    <lineage>
        <taxon>Eukaryota</taxon>
        <taxon>Viridiplantae</taxon>
        <taxon>Streptophyta</taxon>
        <taxon>Embryophyta</taxon>
        <taxon>Tracheophyta</taxon>
        <taxon>Spermatophyta</taxon>
        <taxon>Magnoliopsida</taxon>
        <taxon>eudicotyledons</taxon>
        <taxon>Gunneridae</taxon>
        <taxon>Pentapetalae</taxon>
        <taxon>asterids</taxon>
        <taxon>Ericales</taxon>
        <taxon>Ericaceae</taxon>
        <taxon>Vaccinioideae</taxon>
        <taxon>Vaccinieae</taxon>
        <taxon>Vaccinium</taxon>
    </lineage>
</organism>
<evidence type="ECO:0000313" key="1">
    <source>
        <dbReference type="EMBL" id="KAH7843451.1"/>
    </source>
</evidence>
<reference evidence="1 2" key="1">
    <citation type="journal article" date="2021" name="Hortic Res">
        <title>High-quality reference genome and annotation aids understanding of berry development for evergreen blueberry (Vaccinium darrowii).</title>
        <authorList>
            <person name="Yu J."/>
            <person name="Hulse-Kemp A.M."/>
            <person name="Babiker E."/>
            <person name="Staton M."/>
        </authorList>
    </citation>
    <scope>NUCLEOTIDE SEQUENCE [LARGE SCALE GENOMIC DNA]</scope>
    <source>
        <strain evidence="2">cv. NJ 8807/NJ 8810</strain>
        <tissue evidence="1">Young leaf</tissue>
    </source>
</reference>
<name>A0ACB7XR70_9ERIC</name>
<evidence type="ECO:0000313" key="2">
    <source>
        <dbReference type="Proteomes" id="UP000828048"/>
    </source>
</evidence>